<gene>
    <name evidence="1" type="ORF">BT62DRAFT_117661</name>
</gene>
<accession>A0A9P8ASQ9</accession>
<sequence length="80" mass="9375">MSIFLFCLIFVCRPYLPLIPTSYHSQVVFTPICQKYQPFRLSYGLDLRGPWCAIVMFLVYRSKLFLTVASLMHSVYGHHI</sequence>
<evidence type="ECO:0000313" key="2">
    <source>
        <dbReference type="Proteomes" id="UP000812287"/>
    </source>
</evidence>
<dbReference type="GeneID" id="66102038"/>
<organism evidence="1 2">
    <name type="scientific">Guyanagaster necrorhizus</name>
    <dbReference type="NCBI Taxonomy" id="856835"/>
    <lineage>
        <taxon>Eukaryota</taxon>
        <taxon>Fungi</taxon>
        <taxon>Dikarya</taxon>
        <taxon>Basidiomycota</taxon>
        <taxon>Agaricomycotina</taxon>
        <taxon>Agaricomycetes</taxon>
        <taxon>Agaricomycetidae</taxon>
        <taxon>Agaricales</taxon>
        <taxon>Marasmiineae</taxon>
        <taxon>Physalacriaceae</taxon>
        <taxon>Guyanagaster</taxon>
    </lineage>
</organism>
<dbReference type="EMBL" id="MU250534">
    <property type="protein sequence ID" value="KAG7446420.1"/>
    <property type="molecule type" value="Genomic_DNA"/>
</dbReference>
<proteinExistence type="predicted"/>
<dbReference type="AlphaFoldDB" id="A0A9P8ASQ9"/>
<comment type="caution">
    <text evidence="1">The sequence shown here is derived from an EMBL/GenBank/DDBJ whole genome shotgun (WGS) entry which is preliminary data.</text>
</comment>
<dbReference type="Proteomes" id="UP000812287">
    <property type="component" value="Unassembled WGS sequence"/>
</dbReference>
<evidence type="ECO:0000313" key="1">
    <source>
        <dbReference type="EMBL" id="KAG7446420.1"/>
    </source>
</evidence>
<reference evidence="1" key="1">
    <citation type="submission" date="2020-11" db="EMBL/GenBank/DDBJ databases">
        <title>Adaptations for nitrogen fixation in a non-lichenized fungal sporocarp promotes dispersal by wood-feeding termites.</title>
        <authorList>
            <consortium name="DOE Joint Genome Institute"/>
            <person name="Koch R.A."/>
            <person name="Yoon G."/>
            <person name="Arayal U."/>
            <person name="Lail K."/>
            <person name="Amirebrahimi M."/>
            <person name="Labutti K."/>
            <person name="Lipzen A."/>
            <person name="Riley R."/>
            <person name="Barry K."/>
            <person name="Henrissat B."/>
            <person name="Grigoriev I.V."/>
            <person name="Herr J.R."/>
            <person name="Aime M.C."/>
        </authorList>
    </citation>
    <scope>NUCLEOTIDE SEQUENCE</scope>
    <source>
        <strain evidence="1">MCA 3950</strain>
    </source>
</reference>
<keyword evidence="2" id="KW-1185">Reference proteome</keyword>
<name>A0A9P8ASQ9_9AGAR</name>
<dbReference type="RefSeq" id="XP_043039920.1">
    <property type="nucleotide sequence ID" value="XM_043179744.1"/>
</dbReference>
<protein>
    <submittedName>
        <fullName evidence="1">Uncharacterized protein</fullName>
    </submittedName>
</protein>